<dbReference type="AlphaFoldDB" id="A0A7R9E691"/>
<accession>A0A7R9E691</accession>
<dbReference type="PANTHER" id="PTHR15510">
    <property type="entry name" value="SPERM-ASSOCIATED ANTIGEN 8"/>
    <property type="match status" value="1"/>
</dbReference>
<dbReference type="GO" id="GO:0008017">
    <property type="term" value="F:microtubule binding"/>
    <property type="evidence" value="ECO:0007669"/>
    <property type="project" value="InterPro"/>
</dbReference>
<gene>
    <name evidence="1" type="ORF">TMSB3V08_LOCUS5045</name>
</gene>
<evidence type="ECO:0000313" key="1">
    <source>
        <dbReference type="EMBL" id="CAD7428233.1"/>
    </source>
</evidence>
<dbReference type="PANTHER" id="PTHR15510:SF5">
    <property type="entry name" value="SPERM-ASSOCIATED ANTIGEN 8"/>
    <property type="match status" value="1"/>
</dbReference>
<reference evidence="1" key="1">
    <citation type="submission" date="2020-11" db="EMBL/GenBank/DDBJ databases">
        <authorList>
            <person name="Tran Van P."/>
        </authorList>
    </citation>
    <scope>NUCLEOTIDE SEQUENCE</scope>
</reference>
<dbReference type="InterPro" id="IPR026124">
    <property type="entry name" value="Sperm-assoc_Ag8"/>
</dbReference>
<dbReference type="GO" id="GO:0005634">
    <property type="term" value="C:nucleus"/>
    <property type="evidence" value="ECO:0007669"/>
    <property type="project" value="TreeGrafter"/>
</dbReference>
<dbReference type="EMBL" id="OB793674">
    <property type="protein sequence ID" value="CAD7428233.1"/>
    <property type="molecule type" value="Genomic_DNA"/>
</dbReference>
<sequence>MTIYFPKYKMGDDGFVAQHRSDSRQWLTKMQSHPDTSVWSSVNNSTFAPPDKFTVKTVGRRQELIERFFWQKLTEEALQKLHQPMKVEKYSSEYDGSFNNEEFTSNSAQLKKDTKLYKKYPLYKDPPLSYWLQNKQNIQGITTPPDYLQPFKKNTTFSKPLEEILDEPHSE</sequence>
<dbReference type="GO" id="GO:0005737">
    <property type="term" value="C:cytoplasm"/>
    <property type="evidence" value="ECO:0007669"/>
    <property type="project" value="TreeGrafter"/>
</dbReference>
<protein>
    <submittedName>
        <fullName evidence="1">Uncharacterized protein</fullName>
    </submittedName>
</protein>
<name>A0A7R9E691_9NEOP</name>
<organism evidence="1">
    <name type="scientific">Timema monikensis</name>
    <dbReference type="NCBI Taxonomy" id="170555"/>
    <lineage>
        <taxon>Eukaryota</taxon>
        <taxon>Metazoa</taxon>
        <taxon>Ecdysozoa</taxon>
        <taxon>Arthropoda</taxon>
        <taxon>Hexapoda</taxon>
        <taxon>Insecta</taxon>
        <taxon>Pterygota</taxon>
        <taxon>Neoptera</taxon>
        <taxon>Polyneoptera</taxon>
        <taxon>Phasmatodea</taxon>
        <taxon>Timematodea</taxon>
        <taxon>Timematoidea</taxon>
        <taxon>Timematidae</taxon>
        <taxon>Timema</taxon>
    </lineage>
</organism>
<proteinExistence type="predicted"/>
<dbReference type="GO" id="GO:0045944">
    <property type="term" value="P:positive regulation of transcription by RNA polymerase II"/>
    <property type="evidence" value="ECO:0007669"/>
    <property type="project" value="TreeGrafter"/>
</dbReference>